<dbReference type="EMBL" id="FNJI01000012">
    <property type="protein sequence ID" value="SDP19301.1"/>
    <property type="molecule type" value="Genomic_DNA"/>
</dbReference>
<gene>
    <name evidence="2" type="ORF">SAMN05660330_02066</name>
</gene>
<organism evidence="2 3">
    <name type="scientific">Desulforhopalus singaporensis</name>
    <dbReference type="NCBI Taxonomy" id="91360"/>
    <lineage>
        <taxon>Bacteria</taxon>
        <taxon>Pseudomonadati</taxon>
        <taxon>Thermodesulfobacteriota</taxon>
        <taxon>Desulfobulbia</taxon>
        <taxon>Desulfobulbales</taxon>
        <taxon>Desulfocapsaceae</taxon>
        <taxon>Desulforhopalus</taxon>
    </lineage>
</organism>
<reference evidence="2 3" key="1">
    <citation type="submission" date="2016-10" db="EMBL/GenBank/DDBJ databases">
        <authorList>
            <person name="de Groot N.N."/>
        </authorList>
    </citation>
    <scope>NUCLEOTIDE SEQUENCE [LARGE SCALE GENOMIC DNA]</scope>
    <source>
        <strain evidence="2 3">DSM 12130</strain>
    </source>
</reference>
<evidence type="ECO:0000313" key="3">
    <source>
        <dbReference type="Proteomes" id="UP000199073"/>
    </source>
</evidence>
<evidence type="ECO:0000313" key="2">
    <source>
        <dbReference type="EMBL" id="SDP19301.1"/>
    </source>
</evidence>
<keyword evidence="3" id="KW-1185">Reference proteome</keyword>
<name>A0A1H0QPK7_9BACT</name>
<protein>
    <submittedName>
        <fullName evidence="2">Uncharacterized protein</fullName>
    </submittedName>
</protein>
<feature type="transmembrane region" description="Helical" evidence="1">
    <location>
        <begin position="28"/>
        <end position="50"/>
    </location>
</feature>
<keyword evidence="1" id="KW-0812">Transmembrane</keyword>
<dbReference type="AlphaFoldDB" id="A0A1H0QPK7"/>
<keyword evidence="1" id="KW-1133">Transmembrane helix</keyword>
<feature type="transmembrane region" description="Helical" evidence="1">
    <location>
        <begin position="174"/>
        <end position="194"/>
    </location>
</feature>
<dbReference type="Proteomes" id="UP000199073">
    <property type="component" value="Unassembled WGS sequence"/>
</dbReference>
<accession>A0A1H0QPK7</accession>
<feature type="transmembrane region" description="Helical" evidence="1">
    <location>
        <begin position="57"/>
        <end position="78"/>
    </location>
</feature>
<keyword evidence="1" id="KW-0472">Membrane</keyword>
<proteinExistence type="predicted"/>
<sequence length="212" mass="24352">MKLLPFITLLLWFAIAFCYLFFRDFLLQPYIKFPVLIALSIFMPVCLWELTTKKNRIYASVFAVLFIFNIAFLSFHAYRTYAYVASLEPYKNQILDRKLAQVLTSEKNEASKIKVAKTLFATHGVALSYKSEDGKAKAIIPSNEDEIAYYTNKMNNTRISLAKKWGMIAIDETLILLAIHVLVFSGLLCFLVIYERPKNLNAAQKSITNRIP</sequence>
<dbReference type="STRING" id="91360.SAMN05660330_02066"/>
<evidence type="ECO:0000256" key="1">
    <source>
        <dbReference type="SAM" id="Phobius"/>
    </source>
</evidence>